<keyword evidence="2" id="KW-0808">Transferase</keyword>
<name>A0A2T6BDM6_9RHOB</name>
<dbReference type="PANTHER" id="PTHR43617">
    <property type="entry name" value="L-AMINO ACID N-ACETYLTRANSFERASE"/>
    <property type="match status" value="1"/>
</dbReference>
<dbReference type="Gene3D" id="3.40.630.30">
    <property type="match status" value="1"/>
</dbReference>
<dbReference type="PROSITE" id="PS51186">
    <property type="entry name" value="GNAT"/>
    <property type="match status" value="1"/>
</dbReference>
<sequence>MIRWLGAEDLAAWRDIRAEGLRLCPSAFLTTLDEFLAESDASVAAKLAKGQVLGGFVDGALMAVVAYGRKSGKDLTSHRAELGAVYVRPAARGLGLAARLMQQLEAHAIFEGVTQLELYVEGQNAVAIRFYEKLGYVQYGKLPNAVMRDGVGVDDLFMVRALGR</sequence>
<dbReference type="RefSeq" id="WP_107846533.1">
    <property type="nucleotide sequence ID" value="NZ_QBKS01000002.1"/>
</dbReference>
<evidence type="ECO:0000313" key="3">
    <source>
        <dbReference type="Proteomes" id="UP000243978"/>
    </source>
</evidence>
<reference evidence="2 3" key="1">
    <citation type="submission" date="2018-04" db="EMBL/GenBank/DDBJ databases">
        <title>Genomic Encyclopedia of Archaeal and Bacterial Type Strains, Phase II (KMG-II): from individual species to whole genera.</title>
        <authorList>
            <person name="Goeker M."/>
        </authorList>
    </citation>
    <scope>NUCLEOTIDE SEQUENCE [LARGE SCALE GENOMIC DNA]</scope>
    <source>
        <strain evidence="2 3">DSM 100977</strain>
    </source>
</reference>
<proteinExistence type="predicted"/>
<dbReference type="Proteomes" id="UP000243978">
    <property type="component" value="Unassembled WGS sequence"/>
</dbReference>
<dbReference type="InterPro" id="IPR016181">
    <property type="entry name" value="Acyl_CoA_acyltransferase"/>
</dbReference>
<feature type="domain" description="N-acetyltransferase" evidence="1">
    <location>
        <begin position="1"/>
        <end position="163"/>
    </location>
</feature>
<dbReference type="CDD" id="cd04301">
    <property type="entry name" value="NAT_SF"/>
    <property type="match status" value="1"/>
</dbReference>
<accession>A0A2T6BDM6</accession>
<dbReference type="InterPro" id="IPR000182">
    <property type="entry name" value="GNAT_dom"/>
</dbReference>
<dbReference type="OrthoDB" id="9788300at2"/>
<gene>
    <name evidence="2" type="ORF">C8N43_2983</name>
</gene>
<dbReference type="GO" id="GO:0016747">
    <property type="term" value="F:acyltransferase activity, transferring groups other than amino-acyl groups"/>
    <property type="evidence" value="ECO:0007669"/>
    <property type="project" value="InterPro"/>
</dbReference>
<dbReference type="SUPFAM" id="SSF55729">
    <property type="entry name" value="Acyl-CoA N-acyltransferases (Nat)"/>
    <property type="match status" value="1"/>
</dbReference>
<protein>
    <submittedName>
        <fullName evidence="2">GNAT family acetyltransferase</fullName>
    </submittedName>
</protein>
<keyword evidence="3" id="KW-1185">Reference proteome</keyword>
<comment type="caution">
    <text evidence="2">The sequence shown here is derived from an EMBL/GenBank/DDBJ whole genome shotgun (WGS) entry which is preliminary data.</text>
</comment>
<dbReference type="AlphaFoldDB" id="A0A2T6BDM6"/>
<dbReference type="EMBL" id="QBKS01000002">
    <property type="protein sequence ID" value="PTX54175.1"/>
    <property type="molecule type" value="Genomic_DNA"/>
</dbReference>
<evidence type="ECO:0000313" key="2">
    <source>
        <dbReference type="EMBL" id="PTX54175.1"/>
    </source>
</evidence>
<evidence type="ECO:0000259" key="1">
    <source>
        <dbReference type="PROSITE" id="PS51186"/>
    </source>
</evidence>
<dbReference type="InterPro" id="IPR050276">
    <property type="entry name" value="MshD_Acetyltransferase"/>
</dbReference>
<organism evidence="2 3">
    <name type="scientific">Litoreibacter ponti</name>
    <dbReference type="NCBI Taxonomy" id="1510457"/>
    <lineage>
        <taxon>Bacteria</taxon>
        <taxon>Pseudomonadati</taxon>
        <taxon>Pseudomonadota</taxon>
        <taxon>Alphaproteobacteria</taxon>
        <taxon>Rhodobacterales</taxon>
        <taxon>Roseobacteraceae</taxon>
        <taxon>Litoreibacter</taxon>
    </lineage>
</organism>
<dbReference type="Pfam" id="PF00583">
    <property type="entry name" value="Acetyltransf_1"/>
    <property type="match status" value="1"/>
</dbReference>